<organism evidence="2 3">
    <name type="scientific">Akkermansia massiliensis</name>
    <dbReference type="NCBI Taxonomy" id="2927224"/>
    <lineage>
        <taxon>Bacteria</taxon>
        <taxon>Pseudomonadati</taxon>
        <taxon>Verrucomicrobiota</taxon>
        <taxon>Verrucomicrobiia</taxon>
        <taxon>Verrucomicrobiales</taxon>
        <taxon>Akkermansiaceae</taxon>
        <taxon>Akkermansia</taxon>
    </lineage>
</organism>
<dbReference type="AlphaFoldDB" id="A0AAE6T8Q6"/>
<reference evidence="2" key="1">
    <citation type="submission" date="2018-05" db="EMBL/GenBank/DDBJ databases">
        <title>Complete genome sequnece of Akkermansia muciniphila EB-AMDK-40.</title>
        <authorList>
            <person name="Nam Y.-D."/>
            <person name="Chung W.-H."/>
            <person name="Park Y.S."/>
            <person name="Kang J."/>
        </authorList>
    </citation>
    <scope>NUCLEOTIDE SEQUENCE</scope>
    <source>
        <strain evidence="2">EB-AMDK-40</strain>
    </source>
</reference>
<gene>
    <name evidence="2" type="ORF">DMI76_01830</name>
    <name evidence="1" type="ORF">M8N44_13400</name>
</gene>
<sequence length="163" mass="18008">MKRLLVELENLPEAGKKYSGELDSEIFGIDDEEVTSIGPLAFDLQVQRFENELFVRGNISAPFKFRCVRCLGYFDYVVEVSDFAASFEIDAQSVVDVSDSMREEIVLDFPAYPKCADGGMENDCMAKTPYFGVDKEGGTGVNSSAPSKNSGVWDALNELGDHH</sequence>
<keyword evidence="4" id="KW-1185">Reference proteome</keyword>
<dbReference type="Proteomes" id="UP001202031">
    <property type="component" value="Unassembled WGS sequence"/>
</dbReference>
<evidence type="ECO:0008006" key="5">
    <source>
        <dbReference type="Google" id="ProtNLM"/>
    </source>
</evidence>
<dbReference type="GeneID" id="84024873"/>
<proteinExistence type="predicted"/>
<dbReference type="Proteomes" id="UP000642553">
    <property type="component" value="Chromosome"/>
</dbReference>
<protein>
    <recommendedName>
        <fullName evidence="5">DUF177 domain-containing protein</fullName>
    </recommendedName>
</protein>
<name>A0AAE6T8Q6_9BACT</name>
<dbReference type="EMBL" id="CP029701">
    <property type="protein sequence ID" value="QHV62184.1"/>
    <property type="molecule type" value="Genomic_DNA"/>
</dbReference>
<dbReference type="RefSeq" id="WP_022397821.1">
    <property type="nucleotide sequence ID" value="NZ_CP029701.1"/>
</dbReference>
<evidence type="ECO:0000313" key="1">
    <source>
        <dbReference type="EMBL" id="MCL6658301.1"/>
    </source>
</evidence>
<dbReference type="EMBL" id="JAMGSI010000003">
    <property type="protein sequence ID" value="MCL6658301.1"/>
    <property type="molecule type" value="Genomic_DNA"/>
</dbReference>
<evidence type="ECO:0000313" key="4">
    <source>
        <dbReference type="Proteomes" id="UP001202031"/>
    </source>
</evidence>
<reference evidence="1 4" key="2">
    <citation type="submission" date="2022-03" db="EMBL/GenBank/DDBJ databases">
        <title>Taxonomic description of new species and reclassification of some bacterial strains.</title>
        <authorList>
            <person name="Ndongo S."/>
        </authorList>
    </citation>
    <scope>NUCLEOTIDE SEQUENCE [LARGE SCALE GENOMIC DNA]</scope>
    <source>
        <strain evidence="1 4">Marseille-P6666</strain>
    </source>
</reference>
<evidence type="ECO:0000313" key="3">
    <source>
        <dbReference type="Proteomes" id="UP000642553"/>
    </source>
</evidence>
<evidence type="ECO:0000313" key="2">
    <source>
        <dbReference type="EMBL" id="QHV62184.1"/>
    </source>
</evidence>
<accession>A0AAE6T8Q6</accession>